<dbReference type="OrthoDB" id="3032433at2759"/>
<protein>
    <submittedName>
        <fullName evidence="2">Uncharacterized protein</fullName>
    </submittedName>
</protein>
<dbReference type="EMBL" id="MU154532">
    <property type="protein sequence ID" value="KAF9499294.1"/>
    <property type="molecule type" value="Genomic_DNA"/>
</dbReference>
<feature type="compositionally biased region" description="Polar residues" evidence="1">
    <location>
        <begin position="1"/>
        <end position="15"/>
    </location>
</feature>
<keyword evidence="3" id="KW-1185">Reference proteome</keyword>
<feature type="region of interest" description="Disordered" evidence="1">
    <location>
        <begin position="1"/>
        <end position="74"/>
    </location>
</feature>
<feature type="compositionally biased region" description="Basic and acidic residues" evidence="1">
    <location>
        <begin position="23"/>
        <end position="46"/>
    </location>
</feature>
<comment type="caution">
    <text evidence="2">The sequence shown here is derived from an EMBL/GenBank/DDBJ whole genome shotgun (WGS) entry which is preliminary data.</text>
</comment>
<evidence type="ECO:0000256" key="1">
    <source>
        <dbReference type="SAM" id="MobiDB-lite"/>
    </source>
</evidence>
<evidence type="ECO:0000313" key="2">
    <source>
        <dbReference type="EMBL" id="KAF9499294.1"/>
    </source>
</evidence>
<organism evidence="2 3">
    <name type="scientific">Pleurotus eryngii</name>
    <name type="common">Boletus of the steppes</name>
    <dbReference type="NCBI Taxonomy" id="5323"/>
    <lineage>
        <taxon>Eukaryota</taxon>
        <taxon>Fungi</taxon>
        <taxon>Dikarya</taxon>
        <taxon>Basidiomycota</taxon>
        <taxon>Agaricomycotina</taxon>
        <taxon>Agaricomycetes</taxon>
        <taxon>Agaricomycetidae</taxon>
        <taxon>Agaricales</taxon>
        <taxon>Pleurotineae</taxon>
        <taxon>Pleurotaceae</taxon>
        <taxon>Pleurotus</taxon>
    </lineage>
</organism>
<gene>
    <name evidence="2" type="ORF">BDN71DRAFT_1522335</name>
</gene>
<reference evidence="2" key="1">
    <citation type="submission" date="2020-11" db="EMBL/GenBank/DDBJ databases">
        <authorList>
            <consortium name="DOE Joint Genome Institute"/>
            <person name="Ahrendt S."/>
            <person name="Riley R."/>
            <person name="Andreopoulos W."/>
            <person name="Labutti K."/>
            <person name="Pangilinan J."/>
            <person name="Ruiz-Duenas F.J."/>
            <person name="Barrasa J.M."/>
            <person name="Sanchez-Garcia M."/>
            <person name="Camarero S."/>
            <person name="Miyauchi S."/>
            <person name="Serrano A."/>
            <person name="Linde D."/>
            <person name="Babiker R."/>
            <person name="Drula E."/>
            <person name="Ayuso-Fernandez I."/>
            <person name="Pacheco R."/>
            <person name="Padilla G."/>
            <person name="Ferreira P."/>
            <person name="Barriuso J."/>
            <person name="Kellner H."/>
            <person name="Castanera R."/>
            <person name="Alfaro M."/>
            <person name="Ramirez L."/>
            <person name="Pisabarro A.G."/>
            <person name="Kuo A."/>
            <person name="Tritt A."/>
            <person name="Lipzen A."/>
            <person name="He G."/>
            <person name="Yan M."/>
            <person name="Ng V."/>
            <person name="Cullen D."/>
            <person name="Martin F."/>
            <person name="Rosso M.-N."/>
            <person name="Henrissat B."/>
            <person name="Hibbett D."/>
            <person name="Martinez A.T."/>
            <person name="Grigoriev I.V."/>
        </authorList>
    </citation>
    <scope>NUCLEOTIDE SEQUENCE</scope>
    <source>
        <strain evidence="2">ATCC 90797</strain>
    </source>
</reference>
<dbReference type="AlphaFoldDB" id="A0A9P6A474"/>
<accession>A0A9P6A474</accession>
<dbReference type="Proteomes" id="UP000807025">
    <property type="component" value="Unassembled WGS sequence"/>
</dbReference>
<evidence type="ECO:0000313" key="3">
    <source>
        <dbReference type="Proteomes" id="UP000807025"/>
    </source>
</evidence>
<proteinExistence type="predicted"/>
<name>A0A9P6A474_PLEER</name>
<sequence length="191" mass="21589">MTRTYATRSRATQCAANPDNLELTEKERIAKRQHNMRDDTRAHEQLAEPGDGPSRNKGKGINPRNWRNIDFSDDNNLRADAQDKAYNEWKARQYCDKHNRPAYPFGQQYTPAPNPSTAEDLNCEILNELREIRAKNAWLHDQQAVLPLKPKHARLAIPQADPVSISQGIASKATKGALTQGEQAHLLPSRC</sequence>